<evidence type="ECO:0000313" key="2">
    <source>
        <dbReference type="Proteomes" id="UP001292084"/>
    </source>
</evidence>
<name>A0ABU5KP96_9BACL</name>
<sequence length="79" mass="9260">MYDGEVVFKIMSRFDVVFEVMWCGAVRREMIGFRSLIFSVRDLDTLVRRKTRHVRHSGSFQLCRSQEKGLSANADKPFD</sequence>
<dbReference type="RefSeq" id="WP_322421969.1">
    <property type="nucleotide sequence ID" value="NZ_JAXQNN010000004.1"/>
</dbReference>
<comment type="caution">
    <text evidence="1">The sequence shown here is derived from an EMBL/GenBank/DDBJ whole genome shotgun (WGS) entry which is preliminary data.</text>
</comment>
<reference evidence="1 2" key="1">
    <citation type="submission" date="2023-12" db="EMBL/GenBank/DDBJ databases">
        <title>Jeotgalibacillus haloalkaliphilus sp. nov., a novel salt-tolerant bacteria, isolated from the estuary of the Fenhe River into the Yellow River.</title>
        <authorList>
            <person name="Li Y."/>
        </authorList>
    </citation>
    <scope>NUCLEOTIDE SEQUENCE [LARGE SCALE GENOMIC DNA]</scope>
    <source>
        <strain evidence="1 2">HH7-29</strain>
    </source>
</reference>
<proteinExistence type="predicted"/>
<protein>
    <submittedName>
        <fullName evidence="1">Uncharacterized protein</fullName>
    </submittedName>
</protein>
<accession>A0ABU5KP96</accession>
<dbReference type="EMBL" id="JAXQNN010000004">
    <property type="protein sequence ID" value="MDZ5712990.1"/>
    <property type="molecule type" value="Genomic_DNA"/>
</dbReference>
<evidence type="ECO:0000313" key="1">
    <source>
        <dbReference type="EMBL" id="MDZ5712990.1"/>
    </source>
</evidence>
<keyword evidence="2" id="KW-1185">Reference proteome</keyword>
<organism evidence="1 2">
    <name type="scientific">Jeotgalibacillus haloalkalitolerans</name>
    <dbReference type="NCBI Taxonomy" id="3104292"/>
    <lineage>
        <taxon>Bacteria</taxon>
        <taxon>Bacillati</taxon>
        <taxon>Bacillota</taxon>
        <taxon>Bacilli</taxon>
        <taxon>Bacillales</taxon>
        <taxon>Caryophanaceae</taxon>
        <taxon>Jeotgalibacillus</taxon>
    </lineage>
</organism>
<gene>
    <name evidence="1" type="ORF">UFB30_12205</name>
</gene>
<dbReference type="Proteomes" id="UP001292084">
    <property type="component" value="Unassembled WGS sequence"/>
</dbReference>